<gene>
    <name evidence="5" type="ORF">GJQ69_05280</name>
</gene>
<dbReference type="Pfam" id="PF01784">
    <property type="entry name" value="DUF34_NIF3"/>
    <property type="match status" value="1"/>
</dbReference>
<dbReference type="EMBL" id="CP046051">
    <property type="protein sequence ID" value="QKN23944.1"/>
    <property type="molecule type" value="Genomic_DNA"/>
</dbReference>
<feature type="binding site" evidence="4">
    <location>
        <position position="100"/>
    </location>
    <ligand>
        <name>a divalent metal cation</name>
        <dbReference type="ChEBI" id="CHEBI:60240"/>
        <label>1</label>
    </ligand>
</feature>
<evidence type="ECO:0000256" key="4">
    <source>
        <dbReference type="PIRSR" id="PIRSR602678-1"/>
    </source>
</evidence>
<dbReference type="KEGG" id="clf:GJQ69_05280"/>
<dbReference type="GO" id="GO:0046872">
    <property type="term" value="F:metal ion binding"/>
    <property type="evidence" value="ECO:0007669"/>
    <property type="project" value="UniProtKB-KW"/>
</dbReference>
<accession>A0A859DQQ9</accession>
<name>A0A859DQQ9_9FIRM</name>
<evidence type="ECO:0000313" key="5">
    <source>
        <dbReference type="EMBL" id="QKN23944.1"/>
    </source>
</evidence>
<feature type="binding site" evidence="4">
    <location>
        <position position="222"/>
    </location>
    <ligand>
        <name>a divalent metal cation</name>
        <dbReference type="ChEBI" id="CHEBI:60240"/>
        <label>1</label>
    </ligand>
</feature>
<dbReference type="NCBIfam" id="TIGR00486">
    <property type="entry name" value="YbgI_SA1388"/>
    <property type="match status" value="1"/>
</dbReference>
<evidence type="ECO:0000256" key="3">
    <source>
        <dbReference type="ARBA" id="ARBA00022723"/>
    </source>
</evidence>
<protein>
    <recommendedName>
        <fullName evidence="2">GTP cyclohydrolase 1 type 2 homolog</fullName>
    </recommendedName>
</protein>
<organism evidence="5 6">
    <name type="scientific">Caproicibacterium lactatifermentans</name>
    <dbReference type="NCBI Taxonomy" id="2666138"/>
    <lineage>
        <taxon>Bacteria</taxon>
        <taxon>Bacillati</taxon>
        <taxon>Bacillota</taxon>
        <taxon>Clostridia</taxon>
        <taxon>Eubacteriales</taxon>
        <taxon>Oscillospiraceae</taxon>
        <taxon>Caproicibacterium</taxon>
    </lineage>
</organism>
<evidence type="ECO:0000256" key="2">
    <source>
        <dbReference type="ARBA" id="ARBA00022112"/>
    </source>
</evidence>
<sequence length="256" mass="27707">MTTSGDIYNFIDSFAPFQSAMDFDNPGLLVGDRNTPVQTVLFALDITPAVVEEAKNRRAQLIVSHHPVIFNPLRQLKKGSAPYLLAQYGIDAICAHTNLDMAEGGVNTALASQLQLKNVHTLKEYRPGFSEALMGELDHPLSPAAFAAQVKQQLHCSGLRYTNGLRPIRIVGLCSGGGTDLLYDAVAAGCEGFVTGESKHNLLLDAEQLQLTLVDAGHYETEVVVLEPLIQRISIHFPALNCVISQTMHSPAVCIS</sequence>
<reference evidence="5 6" key="1">
    <citation type="submission" date="2019-11" db="EMBL/GenBank/DDBJ databases">
        <authorList>
            <person name="Ren C."/>
            <person name="Wang H."/>
            <person name="Xu Y."/>
        </authorList>
    </citation>
    <scope>NUCLEOTIDE SEQUENCE [LARGE SCALE GENOMIC DNA]</scope>
    <source>
        <strain evidence="5 6">LBM 19010</strain>
    </source>
</reference>
<feature type="binding site" evidence="4">
    <location>
        <position position="218"/>
    </location>
    <ligand>
        <name>a divalent metal cation</name>
        <dbReference type="ChEBI" id="CHEBI:60240"/>
        <label>1</label>
    </ligand>
</feature>
<dbReference type="PANTHER" id="PTHR13799:SF14">
    <property type="entry name" value="GTP CYCLOHYDROLASE 1 TYPE 2 HOMOLOG"/>
    <property type="match status" value="1"/>
</dbReference>
<dbReference type="FunFam" id="3.40.1390.30:FF:000001">
    <property type="entry name" value="GTP cyclohydrolase 1 type 2"/>
    <property type="match status" value="1"/>
</dbReference>
<evidence type="ECO:0000256" key="1">
    <source>
        <dbReference type="ARBA" id="ARBA00006964"/>
    </source>
</evidence>
<dbReference type="Gene3D" id="3.40.1390.30">
    <property type="entry name" value="NIF3 (NGG1p interacting factor 3)-like"/>
    <property type="match status" value="2"/>
</dbReference>
<dbReference type="GO" id="GO:0005737">
    <property type="term" value="C:cytoplasm"/>
    <property type="evidence" value="ECO:0007669"/>
    <property type="project" value="TreeGrafter"/>
</dbReference>
<proteinExistence type="inferred from homology"/>
<dbReference type="Proteomes" id="UP000501316">
    <property type="component" value="Chromosome"/>
</dbReference>
<keyword evidence="3 4" id="KW-0479">Metal-binding</keyword>
<dbReference type="PANTHER" id="PTHR13799">
    <property type="entry name" value="NGG1 INTERACTING FACTOR 3"/>
    <property type="match status" value="1"/>
</dbReference>
<evidence type="ECO:0000313" key="6">
    <source>
        <dbReference type="Proteomes" id="UP000501316"/>
    </source>
</evidence>
<comment type="similarity">
    <text evidence="1">Belongs to the GTP cyclohydrolase I type 2/NIF3 family.</text>
</comment>
<dbReference type="AlphaFoldDB" id="A0A859DQQ9"/>
<dbReference type="RefSeq" id="WP_174193186.1">
    <property type="nucleotide sequence ID" value="NZ_CP046051.1"/>
</dbReference>
<dbReference type="InterPro" id="IPR002678">
    <property type="entry name" value="DUF34/NIF3"/>
</dbReference>
<feature type="binding site" evidence="4">
    <location>
        <position position="66"/>
    </location>
    <ligand>
        <name>a divalent metal cation</name>
        <dbReference type="ChEBI" id="CHEBI:60240"/>
        <label>1</label>
    </ligand>
</feature>
<dbReference type="InterPro" id="IPR036069">
    <property type="entry name" value="DUF34/NIF3_sf"/>
</dbReference>
<dbReference type="SUPFAM" id="SSF102705">
    <property type="entry name" value="NIF3 (NGG1p interacting factor 3)-like"/>
    <property type="match status" value="1"/>
</dbReference>
<feature type="binding site" evidence="4">
    <location>
        <position position="65"/>
    </location>
    <ligand>
        <name>a divalent metal cation</name>
        <dbReference type="ChEBI" id="CHEBI:60240"/>
        <label>1</label>
    </ligand>
</feature>